<evidence type="ECO:0000256" key="6">
    <source>
        <dbReference type="ARBA" id="ARBA00022692"/>
    </source>
</evidence>
<comment type="subcellular location">
    <subcellularLocation>
        <location evidence="11">Cell inner membrane</location>
    </subcellularLocation>
    <subcellularLocation>
        <location evidence="1">Cell membrane</location>
        <topology evidence="1">Multi-pass membrane protein</topology>
    </subcellularLocation>
</comment>
<dbReference type="RefSeq" id="WP_350260876.1">
    <property type="nucleotide sequence ID" value="NZ_CP158292.1"/>
</dbReference>
<reference evidence="13" key="1">
    <citation type="submission" date="2024-06" db="EMBL/GenBank/DDBJ databases">
        <title>Multiomics insights into the TNT degradation mechanism by Pantoea sp. BJ2 isolated from an ammunition destruction site.</title>
        <authorList>
            <person name="Luo J."/>
        </authorList>
    </citation>
    <scope>NUCLEOTIDE SEQUENCE</scope>
    <source>
        <strain evidence="13">BJ2</strain>
    </source>
</reference>
<evidence type="ECO:0000256" key="10">
    <source>
        <dbReference type="ARBA" id="ARBA00023315"/>
    </source>
</evidence>
<dbReference type="Pfam" id="PF03062">
    <property type="entry name" value="MBOAT"/>
    <property type="match status" value="1"/>
</dbReference>
<comment type="similarity">
    <text evidence="3 11">Belongs to the membrane-bound acyltransferase family.</text>
</comment>
<evidence type="ECO:0000256" key="7">
    <source>
        <dbReference type="ARBA" id="ARBA00022841"/>
    </source>
</evidence>
<evidence type="ECO:0000256" key="12">
    <source>
        <dbReference type="SAM" id="Phobius"/>
    </source>
</evidence>
<feature type="transmembrane region" description="Helical" evidence="12">
    <location>
        <begin position="411"/>
        <end position="431"/>
    </location>
</feature>
<feature type="transmembrane region" description="Helical" evidence="12">
    <location>
        <begin position="72"/>
        <end position="91"/>
    </location>
</feature>
<gene>
    <name evidence="13" type="ORF">AAF463_12485</name>
</gene>
<dbReference type="EMBL" id="CP158292">
    <property type="protein sequence ID" value="XBV43432.1"/>
    <property type="molecule type" value="Genomic_DNA"/>
</dbReference>
<dbReference type="PIRSF" id="PIRSF016636">
    <property type="entry name" value="AlgI_DltB"/>
    <property type="match status" value="1"/>
</dbReference>
<dbReference type="InterPro" id="IPR051085">
    <property type="entry name" value="MB_O-acyltransferase"/>
</dbReference>
<feature type="transmembrane region" description="Helical" evidence="12">
    <location>
        <begin position="141"/>
        <end position="160"/>
    </location>
</feature>
<dbReference type="InterPro" id="IPR004299">
    <property type="entry name" value="MBOAT_fam"/>
</dbReference>
<keyword evidence="4 11" id="KW-1003">Cell membrane</keyword>
<organism evidence="13">
    <name type="scientific">Pantoea sp. BJ2</name>
    <dbReference type="NCBI Taxonomy" id="3141322"/>
    <lineage>
        <taxon>Bacteria</taxon>
        <taxon>Pseudomonadati</taxon>
        <taxon>Pseudomonadota</taxon>
        <taxon>Gammaproteobacteria</taxon>
        <taxon>Enterobacterales</taxon>
        <taxon>Erwiniaceae</taxon>
        <taxon>Pantoea</taxon>
    </lineage>
</organism>
<feature type="transmembrane region" description="Helical" evidence="12">
    <location>
        <begin position="195"/>
        <end position="217"/>
    </location>
</feature>
<dbReference type="GO" id="GO:0005886">
    <property type="term" value="C:plasma membrane"/>
    <property type="evidence" value="ECO:0007669"/>
    <property type="project" value="UniProtKB-SubCell"/>
</dbReference>
<evidence type="ECO:0000256" key="4">
    <source>
        <dbReference type="ARBA" id="ARBA00022475"/>
    </source>
</evidence>
<dbReference type="GO" id="GO:0016746">
    <property type="term" value="F:acyltransferase activity"/>
    <property type="evidence" value="ECO:0007669"/>
    <property type="project" value="UniProtKB-KW"/>
</dbReference>
<dbReference type="PANTHER" id="PTHR13285:SF23">
    <property type="entry name" value="TEICHOIC ACID D-ALANYLTRANSFERASE"/>
    <property type="match status" value="1"/>
</dbReference>
<evidence type="ECO:0000256" key="9">
    <source>
        <dbReference type="ARBA" id="ARBA00023136"/>
    </source>
</evidence>
<keyword evidence="9 11" id="KW-0472">Membrane</keyword>
<protein>
    <recommendedName>
        <fullName evidence="11">Probable alginate O-acetylase</fullName>
        <ecNumber evidence="11">2.3.1.-</ecNumber>
    </recommendedName>
</protein>
<evidence type="ECO:0000256" key="11">
    <source>
        <dbReference type="PIRNR" id="PIRNR016636"/>
    </source>
</evidence>
<dbReference type="EC" id="2.3.1.-" evidence="11"/>
<dbReference type="PANTHER" id="PTHR13285">
    <property type="entry name" value="ACYLTRANSFERASE"/>
    <property type="match status" value="1"/>
</dbReference>
<proteinExistence type="inferred from homology"/>
<evidence type="ECO:0000313" key="13">
    <source>
        <dbReference type="EMBL" id="XBV43432.1"/>
    </source>
</evidence>
<evidence type="ECO:0000256" key="3">
    <source>
        <dbReference type="ARBA" id="ARBA00010323"/>
    </source>
</evidence>
<comment type="pathway">
    <text evidence="2 11">Glycan biosynthesis; alginate biosynthesis.</text>
</comment>
<feature type="transmembrane region" description="Helical" evidence="12">
    <location>
        <begin position="34"/>
        <end position="52"/>
    </location>
</feature>
<keyword evidence="10 11" id="KW-0012">Acyltransferase</keyword>
<feature type="transmembrane region" description="Helical" evidence="12">
    <location>
        <begin position="103"/>
        <end position="121"/>
    </location>
</feature>
<evidence type="ECO:0000256" key="1">
    <source>
        <dbReference type="ARBA" id="ARBA00004651"/>
    </source>
</evidence>
<accession>A0AAU7TRF2</accession>
<dbReference type="PIRSF" id="PIRSF500217">
    <property type="entry name" value="AlgI"/>
    <property type="match status" value="1"/>
</dbReference>
<dbReference type="AlphaFoldDB" id="A0AAU7TRF2"/>
<dbReference type="InterPro" id="IPR028362">
    <property type="entry name" value="AlgI"/>
</dbReference>
<keyword evidence="6 11" id="KW-0812">Transmembrane</keyword>
<feature type="transmembrane region" description="Helical" evidence="12">
    <location>
        <begin position="267"/>
        <end position="290"/>
    </location>
</feature>
<name>A0AAU7TRF2_9GAMM</name>
<dbReference type="GO" id="GO:0042121">
    <property type="term" value="P:alginic acid biosynthetic process"/>
    <property type="evidence" value="ECO:0007669"/>
    <property type="project" value="UniProtKB-UniRule"/>
</dbReference>
<keyword evidence="8 12" id="KW-1133">Transmembrane helix</keyword>
<evidence type="ECO:0000256" key="2">
    <source>
        <dbReference type="ARBA" id="ARBA00005182"/>
    </source>
</evidence>
<evidence type="ECO:0000256" key="8">
    <source>
        <dbReference type="ARBA" id="ARBA00022989"/>
    </source>
</evidence>
<keyword evidence="11" id="KW-0997">Cell inner membrane</keyword>
<evidence type="ECO:0000256" key="5">
    <source>
        <dbReference type="ARBA" id="ARBA00022679"/>
    </source>
</evidence>
<sequence>MKYIPLLLSSIIFNFVIGNIITPKDDIKSQKRKYILIFGILINIGALGYYKYSNFFLENVNSFFDNSFTPLHLLLPLGISFFTFTQIAFLVDSYKGKVKEYSFINYILFVTFFPHLIAGPILHHGEMMPQFKDHNNNKVNFSNILSGLCIFSIGLIKKVIIADTFAVFAQEGYSPGYVHDFYSAWATSLSYTFQLYFDFSGYCDMAIGAALLFNIMLPINFNSPYKAVDIQDFWRRWHITLGRYLRDYIYIPLGGNRLSPFRTYFNLFFTFTIAGLWHGASWLFVLWGAMHGAALIIHRAWKATGMRMYKPIAWFITFMFVNISWVFFRSESFGQASTILSNMFTISNMRNISLEQLPLNDLSRYGQIAGWVAKNISYGIAAYSSVFIMSAIALLCCSLKNSQEIIIGQRIGYFKIVILAFISSMAVYLSLHSESAVFLYFNF</sequence>
<feature type="transmembrane region" description="Helical" evidence="12">
    <location>
        <begin position="380"/>
        <end position="399"/>
    </location>
</feature>
<keyword evidence="7 11" id="KW-0016">Alginate biosynthesis</keyword>
<feature type="transmembrane region" description="Helical" evidence="12">
    <location>
        <begin position="311"/>
        <end position="328"/>
    </location>
</feature>
<feature type="transmembrane region" description="Helical" evidence="12">
    <location>
        <begin position="6"/>
        <end position="22"/>
    </location>
</feature>
<dbReference type="InterPro" id="IPR024194">
    <property type="entry name" value="Ac/AlaTfrase_AlgI/DltB"/>
</dbReference>
<keyword evidence="5 11" id="KW-0808">Transferase</keyword>